<dbReference type="AlphaFoldDB" id="A0A6A5WRX0"/>
<keyword evidence="1" id="KW-0472">Membrane</keyword>
<name>A0A6A5WRX0_9PLEO</name>
<sequence>MSSAKGRKTQFRLTSGTKCTIISSFLASPLKKSRSAQSRSIMAFSPILRAGSCFFTTIAAYGVVASRAALTTSKIYIYRAEGIMFLPMVVMPYTLRRVSGSILAAVACVDDESQAPSSHKTRQHFTV</sequence>
<evidence type="ECO:0000313" key="2">
    <source>
        <dbReference type="EMBL" id="KAF2003694.1"/>
    </source>
</evidence>
<accession>A0A6A5WRX0</accession>
<organism evidence="2 3">
    <name type="scientific">Amniculicola lignicola CBS 123094</name>
    <dbReference type="NCBI Taxonomy" id="1392246"/>
    <lineage>
        <taxon>Eukaryota</taxon>
        <taxon>Fungi</taxon>
        <taxon>Dikarya</taxon>
        <taxon>Ascomycota</taxon>
        <taxon>Pezizomycotina</taxon>
        <taxon>Dothideomycetes</taxon>
        <taxon>Pleosporomycetidae</taxon>
        <taxon>Pleosporales</taxon>
        <taxon>Amniculicolaceae</taxon>
        <taxon>Amniculicola</taxon>
    </lineage>
</organism>
<keyword evidence="1" id="KW-1133">Transmembrane helix</keyword>
<evidence type="ECO:0000256" key="1">
    <source>
        <dbReference type="SAM" id="Phobius"/>
    </source>
</evidence>
<proteinExistence type="predicted"/>
<dbReference type="EMBL" id="ML977571">
    <property type="protein sequence ID" value="KAF2003694.1"/>
    <property type="molecule type" value="Genomic_DNA"/>
</dbReference>
<keyword evidence="3" id="KW-1185">Reference proteome</keyword>
<feature type="transmembrane region" description="Helical" evidence="1">
    <location>
        <begin position="76"/>
        <end position="95"/>
    </location>
</feature>
<keyword evidence="1" id="KW-0812">Transmembrane</keyword>
<gene>
    <name evidence="2" type="ORF">P154DRAFT_80259</name>
</gene>
<feature type="transmembrane region" description="Helical" evidence="1">
    <location>
        <begin position="41"/>
        <end position="64"/>
    </location>
</feature>
<reference evidence="2" key="1">
    <citation type="journal article" date="2020" name="Stud. Mycol.">
        <title>101 Dothideomycetes genomes: a test case for predicting lifestyles and emergence of pathogens.</title>
        <authorList>
            <person name="Haridas S."/>
            <person name="Albert R."/>
            <person name="Binder M."/>
            <person name="Bloem J."/>
            <person name="Labutti K."/>
            <person name="Salamov A."/>
            <person name="Andreopoulos B."/>
            <person name="Baker S."/>
            <person name="Barry K."/>
            <person name="Bills G."/>
            <person name="Bluhm B."/>
            <person name="Cannon C."/>
            <person name="Castanera R."/>
            <person name="Culley D."/>
            <person name="Daum C."/>
            <person name="Ezra D."/>
            <person name="Gonzalez J."/>
            <person name="Henrissat B."/>
            <person name="Kuo A."/>
            <person name="Liang C."/>
            <person name="Lipzen A."/>
            <person name="Lutzoni F."/>
            <person name="Magnuson J."/>
            <person name="Mondo S."/>
            <person name="Nolan M."/>
            <person name="Ohm R."/>
            <person name="Pangilinan J."/>
            <person name="Park H.-J."/>
            <person name="Ramirez L."/>
            <person name="Alfaro M."/>
            <person name="Sun H."/>
            <person name="Tritt A."/>
            <person name="Yoshinaga Y."/>
            <person name="Zwiers L.-H."/>
            <person name="Turgeon B."/>
            <person name="Goodwin S."/>
            <person name="Spatafora J."/>
            <person name="Crous P."/>
            <person name="Grigoriev I."/>
        </authorList>
    </citation>
    <scope>NUCLEOTIDE SEQUENCE</scope>
    <source>
        <strain evidence="2">CBS 123094</strain>
    </source>
</reference>
<protein>
    <submittedName>
        <fullName evidence="2">Uncharacterized protein</fullName>
    </submittedName>
</protein>
<dbReference type="Proteomes" id="UP000799779">
    <property type="component" value="Unassembled WGS sequence"/>
</dbReference>
<evidence type="ECO:0000313" key="3">
    <source>
        <dbReference type="Proteomes" id="UP000799779"/>
    </source>
</evidence>